<feature type="chain" id="PRO_5014236302" evidence="2">
    <location>
        <begin position="20"/>
        <end position="1060"/>
    </location>
</feature>
<dbReference type="Gene3D" id="2.60.40.10">
    <property type="entry name" value="Immunoglobulins"/>
    <property type="match status" value="1"/>
</dbReference>
<evidence type="ECO:0000313" key="3">
    <source>
        <dbReference type="EMBL" id="CUU05615.1"/>
    </source>
</evidence>
<proteinExistence type="predicted"/>
<dbReference type="RefSeq" id="WP_075426378.1">
    <property type="nucleotide sequence ID" value="NZ_CZVJ01000003.1"/>
</dbReference>
<accession>A0A0P1LD41</accession>
<keyword evidence="2" id="KW-0732">Signal</keyword>
<evidence type="ECO:0000313" key="4">
    <source>
        <dbReference type="Proteomes" id="UP000182011"/>
    </source>
</evidence>
<dbReference type="OrthoDB" id="9807496at2"/>
<dbReference type="Proteomes" id="UP000182011">
    <property type="component" value="Unassembled WGS sequence"/>
</dbReference>
<sequence>MRGLMFILLFTLVTSFLHSQHVKPDPNVGHRKYTKQGIMDGNMVRTMFFNHGEVAHWPDQPSGEWPKGSGHSYVDGVAMIVQVETRDRSGKIIHPMETMYREFIDIGPDGTPWGWAPLPGYANPTQPKPAISNDPSTWPAFWPDRPPDWAGFWNGYFGKGVKNADLETYFVFDDDPDEEWNFYPDPDDTTRRGIGMEVAMRGFQWSHVLAQDVIFWHYEILNEGKTSYQKCLFAQYIDWGVGGTDDSGDDSGLYDTELDIAWAFDSDGLGTPGRWGPVGVAGYAFLESPGIQNDGKDNDDDGIIDERRNDPDAGMLIKGRENIIAYIQANYDLGKFLRFYNYSSVDDIPAVRQGYWWTADENMNWRGFTDLNENGRWDNGEPLNDDVGSDGIGPLDEGYTGPDADGSEGNGRPDQGEPNFGILDKDESDQIGLTGFSIFPVHTYELWDDEQNWSVFTAPLPARDQLLQSVNLGMFFSSGIFPMPAGHVERFSMALLFGQDRNDLIKRKKTVQQIYNANYRFAKPPEKPRLVAIPGDKKVTLYWDSRAELSWDPFLQEYDFEGYKIYKSTDPSFLEAFVITDAHGNKLFKKPIAQFDLVNGIKGYHPIDIYGLKYYLGDDSGLRHSFVDYDVQNGQTYYYAVVSYDRGYVTRDALGNIDGIAPSECTAIIKADVTGTVKPDINTAIVTPNPPSAGYIEAGLDGNIAHIGPGTGKIQINLLQPDSVKDGHIYRVIFADTSKFYNSPVPKYSIYDMSDGRKIVDSVELSIYGQESPVFDGLIIYLYNDSSVSLDNNRTGWVKGNSNYIVRVDLDPTFVARNIRYPADFEVRFSDKVVDTSLALIFGQQRIPVKFTVWNLTENKKADFIFFDVDKDSILSPGDRLIIVLGGDSATQPPSSRSWKATWRVQFFEDTLKPVQIPPSPGDVFLIATKKPFRNGEYFEFKVRGQKIDIEKAKHDLDKIAVVPNPYVATASWEPANRYRAGRGERKIWFINIPKNCTIRIYTIRGYLVDTIVYNGTDNYGAVSWDLVSKDGMDIAYGIYIYHVEAPGIGEKIGRFAVIK</sequence>
<dbReference type="STRING" id="1633631.GCA_001442925_01299"/>
<feature type="region of interest" description="Disordered" evidence="1">
    <location>
        <begin position="376"/>
        <end position="424"/>
    </location>
</feature>
<gene>
    <name evidence="3" type="ORF">JGI4_01304</name>
</gene>
<protein>
    <submittedName>
        <fullName evidence="3">Uncharacterized protein</fullName>
    </submittedName>
</protein>
<dbReference type="EMBL" id="FAOP01000005">
    <property type="protein sequence ID" value="CUU05615.1"/>
    <property type="molecule type" value="Genomic_DNA"/>
</dbReference>
<dbReference type="AlphaFoldDB" id="A0A0P1MHI5"/>
<dbReference type="InterPro" id="IPR013783">
    <property type="entry name" value="Ig-like_fold"/>
</dbReference>
<evidence type="ECO:0000256" key="2">
    <source>
        <dbReference type="SAM" id="SignalP"/>
    </source>
</evidence>
<dbReference type="Gene3D" id="2.60.40.4070">
    <property type="match status" value="1"/>
</dbReference>
<evidence type="ECO:0000256" key="1">
    <source>
        <dbReference type="SAM" id="MobiDB-lite"/>
    </source>
</evidence>
<reference evidence="3 4" key="1">
    <citation type="submission" date="2015-11" db="EMBL/GenBank/DDBJ databases">
        <authorList>
            <person name="Zhang Y."/>
            <person name="Guo Z."/>
        </authorList>
    </citation>
    <scope>NUCLEOTIDE SEQUENCE [LARGE SCALE GENOMIC DNA]</scope>
    <source>
        <strain evidence="3">JGI-4</strain>
    </source>
</reference>
<accession>A0A0P1LWI5</accession>
<name>A0A0P1MHI5_9BACT</name>
<accession>A0A0S4N611</accession>
<accession>A0A0P1MHI5</accession>
<feature type="signal peptide" evidence="2">
    <location>
        <begin position="1"/>
        <end position="19"/>
    </location>
</feature>
<accession>A0A0P1P221</accession>
<organism evidence="3 4">
    <name type="scientific">Candidatus Kryptonium thompsonii</name>
    <dbReference type="NCBI Taxonomy" id="1633631"/>
    <lineage>
        <taxon>Bacteria</taxon>
        <taxon>Pseudomonadati</taxon>
        <taxon>Candidatus Kryptoniota</taxon>
        <taxon>Candidatus Kryptonium</taxon>
    </lineage>
</organism>